<evidence type="ECO:0000313" key="3">
    <source>
        <dbReference type="Proteomes" id="UP000000763"/>
    </source>
</evidence>
<organism evidence="2 3">
    <name type="scientific">Oryza sativa subsp. japonica</name>
    <name type="common">Rice</name>
    <dbReference type="NCBI Taxonomy" id="39947"/>
    <lineage>
        <taxon>Eukaryota</taxon>
        <taxon>Viridiplantae</taxon>
        <taxon>Streptophyta</taxon>
        <taxon>Embryophyta</taxon>
        <taxon>Tracheophyta</taxon>
        <taxon>Spermatophyta</taxon>
        <taxon>Magnoliopsida</taxon>
        <taxon>Liliopsida</taxon>
        <taxon>Poales</taxon>
        <taxon>Poaceae</taxon>
        <taxon>BOP clade</taxon>
        <taxon>Oryzoideae</taxon>
        <taxon>Oryzeae</taxon>
        <taxon>Oryzinae</taxon>
        <taxon>Oryza</taxon>
        <taxon>Oryza sativa</taxon>
    </lineage>
</organism>
<sequence>MALTAPVGWIRRWLWHRRLPLANPAEAAAVLFLAGGFGGGFSGGWIQRFSTPSSSPSAPKLVLRRWHQRSHGQIWQKWWRRRF</sequence>
<evidence type="ECO:0000313" key="2">
    <source>
        <dbReference type="EMBL" id="BAH94797.1"/>
    </source>
</evidence>
<dbReference type="Proteomes" id="UP000000763">
    <property type="component" value="Chromosome 10"/>
</dbReference>
<dbReference type="EMBL" id="AP008216">
    <property type="protein sequence ID" value="BAH94797.1"/>
    <property type="molecule type" value="Genomic_DNA"/>
</dbReference>
<keyword evidence="1" id="KW-1133">Transmembrane helix</keyword>
<dbReference type="AlphaFoldDB" id="A0A0P0XSW7"/>
<protein>
    <submittedName>
        <fullName evidence="2">Os10g0207400 protein</fullName>
    </submittedName>
</protein>
<evidence type="ECO:0000256" key="1">
    <source>
        <dbReference type="SAM" id="Phobius"/>
    </source>
</evidence>
<keyword evidence="1" id="KW-0812">Transmembrane</keyword>
<reference evidence="3" key="2">
    <citation type="journal article" date="2008" name="Nucleic Acids Res.">
        <title>The rice annotation project database (RAP-DB): 2008 update.</title>
        <authorList>
            <consortium name="The rice annotation project (RAP)"/>
        </authorList>
    </citation>
    <scope>GENOME REANNOTATION</scope>
    <source>
        <strain evidence="3">cv. Nipponbare</strain>
    </source>
</reference>
<accession>A0A0P0XSW7</accession>
<keyword evidence="1" id="KW-0472">Membrane</keyword>
<gene>
    <name evidence="2" type="ordered locus">Os10g0207400</name>
</gene>
<dbReference type="Gramene" id="Os10t0207400-01">
    <property type="protein sequence ID" value="Os10t0207400-01"/>
    <property type="gene ID" value="Os10g0207400"/>
</dbReference>
<name>A0A0P0XSW7_ORYSJ</name>
<reference evidence="2 3" key="1">
    <citation type="journal article" date="2005" name="Nature">
        <title>The map-based sequence of the rice genome.</title>
        <authorList>
            <consortium name="International rice genome sequencing project (IRGSP)"/>
            <person name="Matsumoto T."/>
            <person name="Wu J."/>
            <person name="Kanamori H."/>
            <person name="Katayose Y."/>
            <person name="Fujisawa M."/>
            <person name="Namiki N."/>
            <person name="Mizuno H."/>
            <person name="Yamamoto K."/>
            <person name="Antonio B.A."/>
            <person name="Baba T."/>
            <person name="Sakata K."/>
            <person name="Nagamura Y."/>
            <person name="Aoki H."/>
            <person name="Arikawa K."/>
            <person name="Arita K."/>
            <person name="Bito T."/>
            <person name="Chiden Y."/>
            <person name="Fujitsuka N."/>
            <person name="Fukunaka R."/>
            <person name="Hamada M."/>
            <person name="Harada C."/>
            <person name="Hayashi A."/>
            <person name="Hijishita S."/>
            <person name="Honda M."/>
            <person name="Hosokawa S."/>
            <person name="Ichikawa Y."/>
            <person name="Idonuma A."/>
            <person name="Iijima M."/>
            <person name="Ikeda M."/>
            <person name="Ikeno M."/>
            <person name="Ito K."/>
            <person name="Ito S."/>
            <person name="Ito T."/>
            <person name="Ito Y."/>
            <person name="Ito Y."/>
            <person name="Iwabuchi A."/>
            <person name="Kamiya K."/>
            <person name="Karasawa W."/>
            <person name="Kurita K."/>
            <person name="Katagiri S."/>
            <person name="Kikuta A."/>
            <person name="Kobayashi H."/>
            <person name="Kobayashi N."/>
            <person name="Machita K."/>
            <person name="Maehara T."/>
            <person name="Masukawa M."/>
            <person name="Mizubayashi T."/>
            <person name="Mukai Y."/>
            <person name="Nagasaki H."/>
            <person name="Nagata Y."/>
            <person name="Naito S."/>
            <person name="Nakashima M."/>
            <person name="Nakama Y."/>
            <person name="Nakamichi Y."/>
            <person name="Nakamura M."/>
            <person name="Meguro A."/>
            <person name="Negishi M."/>
            <person name="Ohta I."/>
            <person name="Ohta T."/>
            <person name="Okamoto M."/>
            <person name="Ono N."/>
            <person name="Saji S."/>
            <person name="Sakaguchi M."/>
            <person name="Sakai K."/>
            <person name="Shibata M."/>
            <person name="Shimokawa T."/>
            <person name="Song J."/>
            <person name="Takazaki Y."/>
            <person name="Terasawa K."/>
            <person name="Tsugane M."/>
            <person name="Tsuji K."/>
            <person name="Ueda S."/>
            <person name="Waki K."/>
            <person name="Yamagata H."/>
            <person name="Yamamoto M."/>
            <person name="Yamamoto S."/>
            <person name="Yamane H."/>
            <person name="Yoshiki S."/>
            <person name="Yoshihara R."/>
            <person name="Yukawa K."/>
            <person name="Zhong H."/>
            <person name="Yano M."/>
            <person name="Yuan Q."/>
            <person name="Ouyang S."/>
            <person name="Liu J."/>
            <person name="Jones K.M."/>
            <person name="Gansberger K."/>
            <person name="Moffat K."/>
            <person name="Hill J."/>
            <person name="Bera J."/>
            <person name="Fadrosh D."/>
            <person name="Jin S."/>
            <person name="Johri S."/>
            <person name="Kim M."/>
            <person name="Overton L."/>
            <person name="Reardon M."/>
            <person name="Tsitrin T."/>
            <person name="Vuong H."/>
            <person name="Weaver B."/>
            <person name="Ciecko A."/>
            <person name="Tallon L."/>
            <person name="Jackson J."/>
            <person name="Pai G."/>
            <person name="Aken S.V."/>
            <person name="Utterback T."/>
            <person name="Reidmuller S."/>
            <person name="Feldblyum T."/>
            <person name="Hsiao J."/>
            <person name="Zismann V."/>
            <person name="Iobst S."/>
            <person name="de Vazeille A.R."/>
            <person name="Buell C.R."/>
            <person name="Ying K."/>
            <person name="Li Y."/>
            <person name="Lu T."/>
            <person name="Huang Y."/>
            <person name="Zhao Q."/>
            <person name="Feng Q."/>
            <person name="Zhang L."/>
            <person name="Zhu J."/>
            <person name="Weng Q."/>
            <person name="Mu J."/>
            <person name="Lu Y."/>
            <person name="Fan D."/>
            <person name="Liu Y."/>
            <person name="Guan J."/>
            <person name="Zhang Y."/>
            <person name="Yu S."/>
            <person name="Liu X."/>
            <person name="Zhang Y."/>
            <person name="Hong G."/>
            <person name="Han B."/>
            <person name="Choisne N."/>
            <person name="Demange N."/>
            <person name="Orjeda G."/>
            <person name="Samain S."/>
            <person name="Cattolico L."/>
            <person name="Pelletier E."/>
            <person name="Couloux A."/>
            <person name="Segurens B."/>
            <person name="Wincker P."/>
            <person name="D'Hont A."/>
            <person name="Scarpelli C."/>
            <person name="Weissenbach J."/>
            <person name="Salanoubat M."/>
            <person name="Quetier F."/>
            <person name="Yu Y."/>
            <person name="Kim H.R."/>
            <person name="Rambo T."/>
            <person name="Currie J."/>
            <person name="Collura K."/>
            <person name="Luo M."/>
            <person name="Yang T."/>
            <person name="Ammiraju J.S.S."/>
            <person name="Engler F."/>
            <person name="Soderlund C."/>
            <person name="Wing R.A."/>
            <person name="Palmer L.E."/>
            <person name="de la Bastide M."/>
            <person name="Spiegel L."/>
            <person name="Nascimento L."/>
            <person name="Zutavern T."/>
            <person name="O'Shaughnessy A."/>
            <person name="Dike S."/>
            <person name="Dedhia N."/>
            <person name="Preston R."/>
            <person name="Balija V."/>
            <person name="McCombie W.R."/>
            <person name="Chow T."/>
            <person name="Chen H."/>
            <person name="Chung M."/>
            <person name="Chen C."/>
            <person name="Shaw J."/>
            <person name="Wu H."/>
            <person name="Hsiao K."/>
            <person name="Chao Y."/>
            <person name="Chu M."/>
            <person name="Cheng C."/>
            <person name="Hour A."/>
            <person name="Lee P."/>
            <person name="Lin S."/>
            <person name="Lin Y."/>
            <person name="Liou J."/>
            <person name="Liu S."/>
            <person name="Hsing Y."/>
            <person name="Raghuvanshi S."/>
            <person name="Mohanty A."/>
            <person name="Bharti A.K."/>
            <person name="Gaur A."/>
            <person name="Gupta V."/>
            <person name="Kumar D."/>
            <person name="Ravi V."/>
            <person name="Vij S."/>
            <person name="Kapur A."/>
            <person name="Khurana P."/>
            <person name="Khurana P."/>
            <person name="Khurana J.P."/>
            <person name="Tyagi A.K."/>
            <person name="Gaikwad K."/>
            <person name="Singh A."/>
            <person name="Dalal V."/>
            <person name="Srivastava S."/>
            <person name="Dixit A."/>
            <person name="Pal A.K."/>
            <person name="Ghazi I.A."/>
            <person name="Yadav M."/>
            <person name="Pandit A."/>
            <person name="Bhargava A."/>
            <person name="Sureshbabu K."/>
            <person name="Batra K."/>
            <person name="Sharma T.R."/>
            <person name="Mohapatra T."/>
            <person name="Singh N.K."/>
            <person name="Messing J."/>
            <person name="Nelson A.B."/>
            <person name="Fuks G."/>
            <person name="Kavchok S."/>
            <person name="Keizer G."/>
            <person name="Linton E."/>
            <person name="Llaca V."/>
            <person name="Song R."/>
            <person name="Tanyolac B."/>
            <person name="Young S."/>
            <person name="Ho-Il K."/>
            <person name="Hahn J.H."/>
            <person name="Sangsakoo G."/>
            <person name="Vanavichit A."/>
            <person name="de Mattos Luiz.A.T."/>
            <person name="Zimmer P.D."/>
            <person name="Malone G."/>
            <person name="Dellagostin O."/>
            <person name="de Oliveira A.C."/>
            <person name="Bevan M."/>
            <person name="Bancroft I."/>
            <person name="Minx P."/>
            <person name="Cordum H."/>
            <person name="Wilson R."/>
            <person name="Cheng Z."/>
            <person name="Jin W."/>
            <person name="Jiang J."/>
            <person name="Leong S.A."/>
            <person name="Iwama H."/>
            <person name="Gojobori T."/>
            <person name="Itoh T."/>
            <person name="Niimura Y."/>
            <person name="Fujii Y."/>
            <person name="Habara T."/>
            <person name="Sakai H."/>
            <person name="Sato Y."/>
            <person name="Wilson G."/>
            <person name="Kumar K."/>
            <person name="McCouch S."/>
            <person name="Juretic N."/>
            <person name="Hoen D."/>
            <person name="Wright S."/>
            <person name="Bruskiewich R."/>
            <person name="Bureau T."/>
            <person name="Miyao A."/>
            <person name="Hirochika H."/>
            <person name="Nishikawa T."/>
            <person name="Kadowaki K."/>
            <person name="Sugiura M."/>
            <person name="Burr B."/>
            <person name="Sasaki T."/>
        </authorList>
    </citation>
    <scope>NUCLEOTIDE SEQUENCE [LARGE SCALE GENOMIC DNA]</scope>
    <source>
        <strain evidence="3">cv. Nipponbare</strain>
    </source>
</reference>
<dbReference type="KEGG" id="dosa:Os10g0207400"/>
<proteinExistence type="predicted"/>
<dbReference type="OMA" id="WIRRWLW"/>
<feature type="transmembrane region" description="Helical" evidence="1">
    <location>
        <begin position="27"/>
        <end position="46"/>
    </location>
</feature>